<protein>
    <submittedName>
        <fullName evidence="1">Uncharacterized protein</fullName>
    </submittedName>
</protein>
<evidence type="ECO:0000313" key="1">
    <source>
        <dbReference type="EMBL" id="QRQ81223.1"/>
    </source>
</evidence>
<dbReference type="Proteomes" id="UP000653156">
    <property type="component" value="Chromosome"/>
</dbReference>
<reference evidence="1" key="1">
    <citation type="submission" date="2021-02" db="EMBL/GenBank/DDBJ databases">
        <title>Neisseriaceae sp. 26B isolated from the cloaca of a Common Toad-headed Turtle (Mesoclemmys nasuta).</title>
        <authorList>
            <person name="Spergser J."/>
            <person name="Busse H.-J."/>
        </authorList>
    </citation>
    <scope>NUCLEOTIDE SEQUENCE</scope>
    <source>
        <strain evidence="1">26B</strain>
    </source>
</reference>
<evidence type="ECO:0000313" key="2">
    <source>
        <dbReference type="Proteomes" id="UP000653156"/>
    </source>
</evidence>
<dbReference type="AlphaFoldDB" id="A0A892ZF06"/>
<keyword evidence="2" id="KW-1185">Reference proteome</keyword>
<proteinExistence type="predicted"/>
<accession>A0A892ZF06</accession>
<name>A0A892ZF06_9NEIS</name>
<dbReference type="EMBL" id="CP069798">
    <property type="protein sequence ID" value="QRQ81223.1"/>
    <property type="molecule type" value="Genomic_DNA"/>
</dbReference>
<dbReference type="RefSeq" id="WP_230338512.1">
    <property type="nucleotide sequence ID" value="NZ_CP069798.1"/>
</dbReference>
<dbReference type="KEGG" id="ptes:JQU52_10910"/>
<sequence length="221" mass="25103">MKARLLHYSEFADDLNQASPLKIAASRSKALRQKKFFVYRGNIRRQKILLNLDFLPASSWDASMVVYPVIFGDIVADELYFHGCVEGNITARNLYCERFSRVSIPSGCTKNLNVAQLCYVHADCLMAGTAACIATAVLVRDAEIELPVSDIAHQFVFASQGRGVDWSKHTLDEIKHHFNDRVIDELDRLTMYYGQSVDAMIPIMPSILDKHMHQWLRNPVK</sequence>
<gene>
    <name evidence="1" type="ORF">JQU52_10910</name>
</gene>
<organism evidence="1 2">
    <name type="scientific">Paralysiella testudinis</name>
    <dbReference type="NCBI Taxonomy" id="2809020"/>
    <lineage>
        <taxon>Bacteria</taxon>
        <taxon>Pseudomonadati</taxon>
        <taxon>Pseudomonadota</taxon>
        <taxon>Betaproteobacteria</taxon>
        <taxon>Neisseriales</taxon>
        <taxon>Neisseriaceae</taxon>
        <taxon>Paralysiella</taxon>
    </lineage>
</organism>